<dbReference type="AlphaFoldDB" id="A0A9P7EAN6"/>
<evidence type="ECO:0000256" key="3">
    <source>
        <dbReference type="SAM" id="MobiDB-lite"/>
    </source>
</evidence>
<evidence type="ECO:0000259" key="4">
    <source>
        <dbReference type="PROSITE" id="PS51939"/>
    </source>
</evidence>
<accession>A0A9P7EAN6</accession>
<dbReference type="Gene3D" id="3.30.70.330">
    <property type="match status" value="1"/>
</dbReference>
<feature type="compositionally biased region" description="Polar residues" evidence="3">
    <location>
        <begin position="20"/>
        <end position="29"/>
    </location>
</feature>
<dbReference type="Pfam" id="PF19977">
    <property type="entry name" value="xRRM"/>
    <property type="match status" value="1"/>
</dbReference>
<protein>
    <recommendedName>
        <fullName evidence="4">XRRM domain-containing protein</fullName>
    </recommendedName>
</protein>
<dbReference type="GO" id="GO:0070034">
    <property type="term" value="F:telomerase RNA binding"/>
    <property type="evidence" value="ECO:0007669"/>
    <property type="project" value="InterPro"/>
</dbReference>
<name>A0A9P7EAN6_9AGAM</name>
<feature type="domain" description="XRRM" evidence="4">
    <location>
        <begin position="364"/>
        <end position="518"/>
    </location>
</feature>
<comment type="caution">
    <text evidence="5">The sequence shown here is derived from an EMBL/GenBank/DDBJ whole genome shotgun (WGS) entry which is preliminary data.</text>
</comment>
<proteinExistence type="predicted"/>
<feature type="compositionally biased region" description="Basic and acidic residues" evidence="3">
    <location>
        <begin position="30"/>
        <end position="42"/>
    </location>
</feature>
<dbReference type="GO" id="GO:1990904">
    <property type="term" value="C:ribonucleoprotein complex"/>
    <property type="evidence" value="ECO:0007669"/>
    <property type="project" value="UniProtKB-UniRule"/>
</dbReference>
<dbReference type="Proteomes" id="UP000807769">
    <property type="component" value="Unassembled WGS sequence"/>
</dbReference>
<evidence type="ECO:0000313" key="6">
    <source>
        <dbReference type="Proteomes" id="UP000807769"/>
    </source>
</evidence>
<organism evidence="5 6">
    <name type="scientific">Suillus subaureus</name>
    <dbReference type="NCBI Taxonomy" id="48587"/>
    <lineage>
        <taxon>Eukaryota</taxon>
        <taxon>Fungi</taxon>
        <taxon>Dikarya</taxon>
        <taxon>Basidiomycota</taxon>
        <taxon>Agaricomycotina</taxon>
        <taxon>Agaricomycetes</taxon>
        <taxon>Agaricomycetidae</taxon>
        <taxon>Boletales</taxon>
        <taxon>Suillineae</taxon>
        <taxon>Suillaceae</taxon>
        <taxon>Suillus</taxon>
    </lineage>
</organism>
<dbReference type="GeneID" id="64632407"/>
<dbReference type="InterPro" id="IPR012677">
    <property type="entry name" value="Nucleotide-bd_a/b_plait_sf"/>
</dbReference>
<dbReference type="GO" id="GO:1904868">
    <property type="term" value="P:telomerase catalytic core complex assembly"/>
    <property type="evidence" value="ECO:0007669"/>
    <property type="project" value="InterPro"/>
</dbReference>
<reference evidence="5" key="1">
    <citation type="journal article" date="2020" name="New Phytol.">
        <title>Comparative genomics reveals dynamic genome evolution in host specialist ectomycorrhizal fungi.</title>
        <authorList>
            <person name="Lofgren L.A."/>
            <person name="Nguyen N.H."/>
            <person name="Vilgalys R."/>
            <person name="Ruytinx J."/>
            <person name="Liao H.L."/>
            <person name="Branco S."/>
            <person name="Kuo A."/>
            <person name="LaButti K."/>
            <person name="Lipzen A."/>
            <person name="Andreopoulos W."/>
            <person name="Pangilinan J."/>
            <person name="Riley R."/>
            <person name="Hundley H."/>
            <person name="Na H."/>
            <person name="Barry K."/>
            <person name="Grigoriev I.V."/>
            <person name="Stajich J.E."/>
            <person name="Kennedy P.G."/>
        </authorList>
    </citation>
    <scope>NUCLEOTIDE SEQUENCE</scope>
    <source>
        <strain evidence="5">MN1</strain>
    </source>
</reference>
<keyword evidence="6" id="KW-1185">Reference proteome</keyword>
<dbReference type="RefSeq" id="XP_041192703.1">
    <property type="nucleotide sequence ID" value="XM_041338391.1"/>
</dbReference>
<gene>
    <name evidence="5" type="ORF">BJ212DRAFT_1447360</name>
</gene>
<sequence length="518" mass="57984">MASPGFAFIPRNISKGGKHQGTSTHGLSSHKSESTPAIDRESAYPGPSVSDKGKWKVSEPSAKPVYNEKNISILVVLAFSDYALWLDSDLRRKTEESLQSEEYDAGFLPLSYLMRRAFGRENLGQEYMPTEANTVKAIRTYAGDVLEVRMLVSAPSAERSSIGGYEVRRKDWSTLLDNTTREFTRGQWDDHTIYMENIPAQYHTIPGIIRFAQGLLSRCPGSSAPIPIQNVTLPSHHLDKIEDRPKCKGFALVTLCNAELCQIFLESWPWTRPFQPAESDDSSLAEDNLETKEASKFGFRTLPKACWDRLNEEYLAYRQKLINELADANEPPHISPDPDVQDVADGVLEDTPPPPRNVTTMYSPYPFGCLVFARNLHLETNKTTLRALFATAFGSSPVNPAGIDYVDFNKGMDSCYLRLASPEHGRILVDHFSGQPVVQSHGLDDIGKTPGTSQKAISTEIIEGKKEEVYWEKVPEKVRRQAVEKVMKALNGKQPSAPVHTAYEHSEESRPRKKRNRG</sequence>
<evidence type="ECO:0000256" key="1">
    <source>
        <dbReference type="ARBA" id="ARBA00022884"/>
    </source>
</evidence>
<dbReference type="InterPro" id="IPR045537">
    <property type="entry name" value="Lar7_xRRM"/>
</dbReference>
<evidence type="ECO:0000256" key="2">
    <source>
        <dbReference type="PROSITE-ProRule" id="PRU01288"/>
    </source>
</evidence>
<feature type="region of interest" description="Disordered" evidence="3">
    <location>
        <begin position="1"/>
        <end position="57"/>
    </location>
</feature>
<dbReference type="EMBL" id="JABBWG010000018">
    <property type="protein sequence ID" value="KAG1815772.1"/>
    <property type="molecule type" value="Genomic_DNA"/>
</dbReference>
<keyword evidence="1 2" id="KW-0694">RNA-binding</keyword>
<dbReference type="InterPro" id="IPR014886">
    <property type="entry name" value="La_xRRM"/>
</dbReference>
<dbReference type="PROSITE" id="PS51939">
    <property type="entry name" value="XRRM"/>
    <property type="match status" value="1"/>
</dbReference>
<evidence type="ECO:0000313" key="5">
    <source>
        <dbReference type="EMBL" id="KAG1815772.1"/>
    </source>
</evidence>
<dbReference type="OrthoDB" id="439993at2759"/>
<feature type="region of interest" description="Disordered" evidence="3">
    <location>
        <begin position="489"/>
        <end position="518"/>
    </location>
</feature>